<reference evidence="3" key="2">
    <citation type="submission" date="2014-03" db="EMBL/GenBank/DDBJ databases">
        <title>The whipworm genome and dual-species transcriptomics of an intimate host-pathogen interaction.</title>
        <authorList>
            <person name="Foth B.J."/>
            <person name="Tsai I.J."/>
            <person name="Reid A.J."/>
            <person name="Bancroft A.J."/>
            <person name="Nichol S."/>
            <person name="Tracey A."/>
            <person name="Holroyd N."/>
            <person name="Cotton J.A."/>
            <person name="Stanley E.J."/>
            <person name="Zarowiecki M."/>
            <person name="Liu J.Z."/>
            <person name="Huckvale T."/>
            <person name="Cooper P.J."/>
            <person name="Grencis R.K."/>
            <person name="Berriman M."/>
        </authorList>
    </citation>
    <scope>NUCLEOTIDE SEQUENCE [LARGE SCALE GENOMIC DNA]</scope>
</reference>
<sequence>MLLWCPTVLCLFGQFVASLAIEVCPNGLECPRRCCTAAAGQPDRPAYFCCEEELERVYVVGLSHWWRDNSGIFLGCLIASIIVSVILSLACCFFCNGCWWFKRRRQGAAFGGACMNSFPFGTIIYSPYPPTVNDCQVAPNGGTAASVGRPRVHFEDDLSLSADSYDRLRPALKSSKA</sequence>
<proteinExistence type="predicted"/>
<keyword evidence="1" id="KW-1133">Transmembrane helix</keyword>
<dbReference type="EMBL" id="HG805825">
    <property type="protein sequence ID" value="CDW52523.1"/>
    <property type="molecule type" value="Genomic_DNA"/>
</dbReference>
<feature type="signal peptide" evidence="2">
    <location>
        <begin position="1"/>
        <end position="20"/>
    </location>
</feature>
<keyword evidence="1" id="KW-0812">Transmembrane</keyword>
<feature type="transmembrane region" description="Helical" evidence="1">
    <location>
        <begin position="72"/>
        <end position="95"/>
    </location>
</feature>
<evidence type="ECO:0000256" key="2">
    <source>
        <dbReference type="SAM" id="SignalP"/>
    </source>
</evidence>
<feature type="chain" id="PRO_5001728167" evidence="2">
    <location>
        <begin position="21"/>
        <end position="177"/>
    </location>
</feature>
<evidence type="ECO:0000313" key="4">
    <source>
        <dbReference type="Proteomes" id="UP000030665"/>
    </source>
</evidence>
<accession>A0A077YYI8</accession>
<name>A0A077YYI8_TRITR</name>
<evidence type="ECO:0000256" key="1">
    <source>
        <dbReference type="SAM" id="Phobius"/>
    </source>
</evidence>
<organism evidence="3 4">
    <name type="scientific">Trichuris trichiura</name>
    <name type="common">Whipworm</name>
    <name type="synonym">Trichocephalus trichiurus</name>
    <dbReference type="NCBI Taxonomy" id="36087"/>
    <lineage>
        <taxon>Eukaryota</taxon>
        <taxon>Metazoa</taxon>
        <taxon>Ecdysozoa</taxon>
        <taxon>Nematoda</taxon>
        <taxon>Enoplea</taxon>
        <taxon>Dorylaimia</taxon>
        <taxon>Trichinellida</taxon>
        <taxon>Trichuridae</taxon>
        <taxon>Trichuris</taxon>
    </lineage>
</organism>
<protein>
    <submittedName>
        <fullName evidence="3">Uncharacterized protein</fullName>
    </submittedName>
</protein>
<evidence type="ECO:0000313" key="3">
    <source>
        <dbReference type="EMBL" id="CDW52523.1"/>
    </source>
</evidence>
<reference evidence="3" key="1">
    <citation type="submission" date="2014-01" db="EMBL/GenBank/DDBJ databases">
        <authorList>
            <person name="Aslett M."/>
        </authorList>
    </citation>
    <scope>NUCLEOTIDE SEQUENCE</scope>
</reference>
<keyword evidence="2" id="KW-0732">Signal</keyword>
<dbReference type="AlphaFoldDB" id="A0A077YYI8"/>
<keyword evidence="1" id="KW-0472">Membrane</keyword>
<keyword evidence="4" id="KW-1185">Reference proteome</keyword>
<dbReference type="OrthoDB" id="5915473at2759"/>
<dbReference type="Proteomes" id="UP000030665">
    <property type="component" value="Unassembled WGS sequence"/>
</dbReference>
<gene>
    <name evidence="3" type="ORF">TTRE_0000078501</name>
</gene>